<dbReference type="Pfam" id="PF04075">
    <property type="entry name" value="F420H2_quin_red"/>
    <property type="match status" value="1"/>
</dbReference>
<dbReference type="Gene3D" id="2.30.110.10">
    <property type="entry name" value="Electron Transport, Fmn-binding Protein, Chain A"/>
    <property type="match status" value="1"/>
</dbReference>
<proteinExistence type="inferred from homology"/>
<sequence>MSFDTPNGTRGARQPSGAIMRWVNDRQVHRIRKKGGRGVVGLNALALTTVGARTGQERQAPVAWFPAPDGGWLISASAGGAARHPAWYHNLAAHPDRVRIDVDGESYDVVAEQLHGEERERAWAQIVAAAPRFNGYTTKTDREIPVIHLRRKAG</sequence>
<reference evidence="3 4" key="1">
    <citation type="submission" date="2023-06" db="EMBL/GenBank/DDBJ databases">
        <title>Cellulomonas sp. MW4 Whole genome sequence.</title>
        <authorList>
            <person name="Park S."/>
        </authorList>
    </citation>
    <scope>NUCLEOTIDE SEQUENCE [LARGE SCALE GENOMIC DNA]</scope>
    <source>
        <strain evidence="3 4">MW4</strain>
    </source>
</reference>
<evidence type="ECO:0000256" key="1">
    <source>
        <dbReference type="ARBA" id="ARBA00008710"/>
    </source>
</evidence>
<dbReference type="InterPro" id="IPR004378">
    <property type="entry name" value="F420H2_quin_Rdtase"/>
</dbReference>
<dbReference type="InterPro" id="IPR012349">
    <property type="entry name" value="Split_barrel_FMN-bd"/>
</dbReference>
<comment type="caution">
    <text evidence="3">The sequence shown here is derived from an EMBL/GenBank/DDBJ whole genome shotgun (WGS) entry which is preliminary data.</text>
</comment>
<dbReference type="NCBIfam" id="TIGR00026">
    <property type="entry name" value="hi_GC_TIGR00026"/>
    <property type="match status" value="1"/>
</dbReference>
<dbReference type="PANTHER" id="PTHR39428:SF1">
    <property type="entry name" value="F420H(2)-DEPENDENT QUINONE REDUCTASE RV1261C"/>
    <property type="match status" value="1"/>
</dbReference>
<accession>A0ABT7SFK4</accession>
<dbReference type="RefSeq" id="WP_289454793.1">
    <property type="nucleotide sequence ID" value="NZ_JAUCGQ010000001.1"/>
</dbReference>
<name>A0ABT7SFK4_9CELL</name>
<protein>
    <submittedName>
        <fullName evidence="3">Nitroreductase/quinone reductase family protein</fullName>
    </submittedName>
</protein>
<comment type="similarity">
    <text evidence="1">Belongs to the F420H(2)-dependent quinone reductase family.</text>
</comment>
<organism evidence="3 4">
    <name type="scientific">Cellulomonas alba</name>
    <dbReference type="NCBI Taxonomy" id="3053467"/>
    <lineage>
        <taxon>Bacteria</taxon>
        <taxon>Bacillati</taxon>
        <taxon>Actinomycetota</taxon>
        <taxon>Actinomycetes</taxon>
        <taxon>Micrococcales</taxon>
        <taxon>Cellulomonadaceae</taxon>
        <taxon>Cellulomonas</taxon>
    </lineage>
</organism>
<dbReference type="Proteomes" id="UP001529338">
    <property type="component" value="Unassembled WGS sequence"/>
</dbReference>
<keyword evidence="4" id="KW-1185">Reference proteome</keyword>
<dbReference type="EMBL" id="JAUCGQ010000001">
    <property type="protein sequence ID" value="MDM7854978.1"/>
    <property type="molecule type" value="Genomic_DNA"/>
</dbReference>
<gene>
    <name evidence="3" type="ORF">QRT04_08545</name>
</gene>
<evidence type="ECO:0000256" key="2">
    <source>
        <dbReference type="ARBA" id="ARBA00049106"/>
    </source>
</evidence>
<evidence type="ECO:0000313" key="3">
    <source>
        <dbReference type="EMBL" id="MDM7854978.1"/>
    </source>
</evidence>
<dbReference type="PANTHER" id="PTHR39428">
    <property type="entry name" value="F420H(2)-DEPENDENT QUINONE REDUCTASE RV1261C"/>
    <property type="match status" value="1"/>
</dbReference>
<comment type="catalytic activity">
    <reaction evidence="2">
        <text>oxidized coenzyme F420-(gamma-L-Glu)(n) + a quinol + H(+) = reduced coenzyme F420-(gamma-L-Glu)(n) + a quinone</text>
        <dbReference type="Rhea" id="RHEA:39663"/>
        <dbReference type="Rhea" id="RHEA-COMP:12939"/>
        <dbReference type="Rhea" id="RHEA-COMP:14378"/>
        <dbReference type="ChEBI" id="CHEBI:15378"/>
        <dbReference type="ChEBI" id="CHEBI:24646"/>
        <dbReference type="ChEBI" id="CHEBI:132124"/>
        <dbReference type="ChEBI" id="CHEBI:133980"/>
        <dbReference type="ChEBI" id="CHEBI:139511"/>
    </reaction>
</comment>
<evidence type="ECO:0000313" key="4">
    <source>
        <dbReference type="Proteomes" id="UP001529338"/>
    </source>
</evidence>